<dbReference type="EMBL" id="VSSQ01095233">
    <property type="protein sequence ID" value="MPN39425.1"/>
    <property type="molecule type" value="Genomic_DNA"/>
</dbReference>
<name>A0A645HK85_9ZZZZ</name>
<sequence>MSEKLYAAQMPANTAKRDAACSTNPFINPEMIAGIKSAIMQ</sequence>
<proteinExistence type="predicted"/>
<comment type="caution">
    <text evidence="1">The sequence shown here is derived from an EMBL/GenBank/DDBJ whole genome shotgun (WGS) entry which is preliminary data.</text>
</comment>
<reference evidence="1" key="1">
    <citation type="submission" date="2019-08" db="EMBL/GenBank/DDBJ databases">
        <authorList>
            <person name="Kucharzyk K."/>
            <person name="Murdoch R.W."/>
            <person name="Higgins S."/>
            <person name="Loffler F."/>
        </authorList>
    </citation>
    <scope>NUCLEOTIDE SEQUENCE</scope>
</reference>
<protein>
    <submittedName>
        <fullName evidence="1">Uncharacterized protein</fullName>
    </submittedName>
</protein>
<accession>A0A645HK85</accession>
<evidence type="ECO:0000313" key="1">
    <source>
        <dbReference type="EMBL" id="MPN39425.1"/>
    </source>
</evidence>
<gene>
    <name evidence="1" type="ORF">SDC9_186953</name>
</gene>
<organism evidence="1">
    <name type="scientific">bioreactor metagenome</name>
    <dbReference type="NCBI Taxonomy" id="1076179"/>
    <lineage>
        <taxon>unclassified sequences</taxon>
        <taxon>metagenomes</taxon>
        <taxon>ecological metagenomes</taxon>
    </lineage>
</organism>
<dbReference type="AlphaFoldDB" id="A0A645HK85"/>